<dbReference type="SUPFAM" id="SSF56801">
    <property type="entry name" value="Acetyl-CoA synthetase-like"/>
    <property type="match status" value="1"/>
</dbReference>
<dbReference type="InterPro" id="IPR000873">
    <property type="entry name" value="AMP-dep_synth/lig_dom"/>
</dbReference>
<reference evidence="11" key="1">
    <citation type="journal article" date="2022" name="bioRxiv">
        <title>Sequencing and chromosome-scale assembly of the giantPleurodeles waltlgenome.</title>
        <authorList>
            <person name="Brown T."/>
            <person name="Elewa A."/>
            <person name="Iarovenko S."/>
            <person name="Subramanian E."/>
            <person name="Araus A.J."/>
            <person name="Petzold A."/>
            <person name="Susuki M."/>
            <person name="Suzuki K.-i.T."/>
            <person name="Hayashi T."/>
            <person name="Toyoda A."/>
            <person name="Oliveira C."/>
            <person name="Osipova E."/>
            <person name="Leigh N.D."/>
            <person name="Simon A."/>
            <person name="Yun M.H."/>
        </authorList>
    </citation>
    <scope>NUCLEOTIDE SEQUENCE</scope>
    <source>
        <strain evidence="11">20211129_DDA</strain>
        <tissue evidence="11">Liver</tissue>
    </source>
</reference>
<dbReference type="InterPro" id="IPR020845">
    <property type="entry name" value="AMP-binding_CS"/>
</dbReference>
<evidence type="ECO:0000256" key="4">
    <source>
        <dbReference type="ARBA" id="ARBA00037247"/>
    </source>
</evidence>
<dbReference type="FunFam" id="3.40.50.12780:FF:000003">
    <property type="entry name" value="Long-chain-fatty-acid--CoA ligase FadD"/>
    <property type="match status" value="1"/>
</dbReference>
<protein>
    <recommendedName>
        <fullName evidence="6">Medium-chain acyl-CoA ligase ACSF2, mitochondrial</fullName>
        <ecNumber evidence="5">6.2.1.2</ecNumber>
    </recommendedName>
</protein>
<gene>
    <name evidence="11" type="ORF">NDU88_008298</name>
</gene>
<dbReference type="EMBL" id="JANPWB010000011">
    <property type="protein sequence ID" value="KAJ1129938.1"/>
    <property type="molecule type" value="Genomic_DNA"/>
</dbReference>
<evidence type="ECO:0000256" key="1">
    <source>
        <dbReference type="ARBA" id="ARBA00006432"/>
    </source>
</evidence>
<dbReference type="InterPro" id="IPR042099">
    <property type="entry name" value="ANL_N_sf"/>
</dbReference>
<dbReference type="FunFam" id="3.30.300.30:FF:000008">
    <property type="entry name" value="2,3-dihydroxybenzoate-AMP ligase"/>
    <property type="match status" value="1"/>
</dbReference>
<dbReference type="Pfam" id="PF13193">
    <property type="entry name" value="AMP-binding_C"/>
    <property type="match status" value="1"/>
</dbReference>
<dbReference type="PANTHER" id="PTHR43201">
    <property type="entry name" value="ACYL-COA SYNTHETASE"/>
    <property type="match status" value="1"/>
</dbReference>
<dbReference type="CDD" id="cd05917">
    <property type="entry name" value="FACL_like_2"/>
    <property type="match status" value="1"/>
</dbReference>
<dbReference type="Pfam" id="PF00501">
    <property type="entry name" value="AMP-binding"/>
    <property type="match status" value="1"/>
</dbReference>
<dbReference type="Gene3D" id="3.40.50.12780">
    <property type="entry name" value="N-terminal domain of ligase-like"/>
    <property type="match status" value="1"/>
</dbReference>
<comment type="catalytic activity">
    <reaction evidence="7">
        <text>octanoate + ATP + CoA = octanoyl-CoA + AMP + diphosphate</text>
        <dbReference type="Rhea" id="RHEA:33631"/>
        <dbReference type="ChEBI" id="CHEBI:25646"/>
        <dbReference type="ChEBI" id="CHEBI:30616"/>
        <dbReference type="ChEBI" id="CHEBI:33019"/>
        <dbReference type="ChEBI" id="CHEBI:57287"/>
        <dbReference type="ChEBI" id="CHEBI:57386"/>
        <dbReference type="ChEBI" id="CHEBI:456215"/>
    </reaction>
</comment>
<dbReference type="Gene3D" id="3.30.300.30">
    <property type="match status" value="1"/>
</dbReference>
<feature type="domain" description="AMP-dependent synthetase/ligase" evidence="9">
    <location>
        <begin position="96"/>
        <end position="487"/>
    </location>
</feature>
<evidence type="ECO:0000256" key="2">
    <source>
        <dbReference type="ARBA" id="ARBA00022598"/>
    </source>
</evidence>
<dbReference type="AlphaFoldDB" id="A0AAV7PNW8"/>
<comment type="catalytic activity">
    <reaction evidence="8">
        <text>a medium-chain fatty acid + ATP + CoA = a medium-chain fatty acyl-CoA + AMP + diphosphate</text>
        <dbReference type="Rhea" id="RHEA:48340"/>
        <dbReference type="ChEBI" id="CHEBI:30616"/>
        <dbReference type="ChEBI" id="CHEBI:33019"/>
        <dbReference type="ChEBI" id="CHEBI:57287"/>
        <dbReference type="ChEBI" id="CHEBI:59558"/>
        <dbReference type="ChEBI" id="CHEBI:90546"/>
        <dbReference type="ChEBI" id="CHEBI:456215"/>
        <dbReference type="EC" id="6.2.1.2"/>
    </reaction>
</comment>
<feature type="domain" description="AMP-binding enzyme C-terminal" evidence="10">
    <location>
        <begin position="538"/>
        <end position="613"/>
    </location>
</feature>
<dbReference type="Proteomes" id="UP001066276">
    <property type="component" value="Chromosome 7"/>
</dbReference>
<keyword evidence="12" id="KW-1185">Reference proteome</keyword>
<keyword evidence="3" id="KW-0443">Lipid metabolism</keyword>
<evidence type="ECO:0000256" key="3">
    <source>
        <dbReference type="ARBA" id="ARBA00023098"/>
    </source>
</evidence>
<dbReference type="PANTHER" id="PTHR43201:SF5">
    <property type="entry name" value="MEDIUM-CHAIN ACYL-COA LIGASE ACSF2, MITOCHONDRIAL"/>
    <property type="match status" value="1"/>
</dbReference>
<evidence type="ECO:0000259" key="10">
    <source>
        <dbReference type="Pfam" id="PF13193"/>
    </source>
</evidence>
<dbReference type="InterPro" id="IPR045851">
    <property type="entry name" value="AMP-bd_C_sf"/>
</dbReference>
<comment type="similarity">
    <text evidence="1">Belongs to the ATP-dependent AMP-binding enzyme family.</text>
</comment>
<accession>A0AAV7PNW8</accession>
<dbReference type="GO" id="GO:0031956">
    <property type="term" value="F:medium-chain fatty acid-CoA ligase activity"/>
    <property type="evidence" value="ECO:0007669"/>
    <property type="project" value="UniProtKB-EC"/>
</dbReference>
<organism evidence="11 12">
    <name type="scientific">Pleurodeles waltl</name>
    <name type="common">Iberian ribbed newt</name>
    <dbReference type="NCBI Taxonomy" id="8319"/>
    <lineage>
        <taxon>Eukaryota</taxon>
        <taxon>Metazoa</taxon>
        <taxon>Chordata</taxon>
        <taxon>Craniata</taxon>
        <taxon>Vertebrata</taxon>
        <taxon>Euteleostomi</taxon>
        <taxon>Amphibia</taxon>
        <taxon>Batrachia</taxon>
        <taxon>Caudata</taxon>
        <taxon>Salamandroidea</taxon>
        <taxon>Salamandridae</taxon>
        <taxon>Pleurodelinae</taxon>
        <taxon>Pleurodeles</taxon>
    </lineage>
</organism>
<keyword evidence="2" id="KW-0436">Ligase</keyword>
<dbReference type="InterPro" id="IPR025110">
    <property type="entry name" value="AMP-bd_C"/>
</dbReference>
<evidence type="ECO:0000256" key="8">
    <source>
        <dbReference type="ARBA" id="ARBA00048277"/>
    </source>
</evidence>
<dbReference type="GO" id="GO:0006631">
    <property type="term" value="P:fatty acid metabolic process"/>
    <property type="evidence" value="ECO:0007669"/>
    <property type="project" value="TreeGrafter"/>
</dbReference>
<proteinExistence type="inferred from homology"/>
<evidence type="ECO:0000256" key="5">
    <source>
        <dbReference type="ARBA" id="ARBA00039009"/>
    </source>
</evidence>
<name>A0AAV7PNW8_PLEWA</name>
<comment type="function">
    <text evidence="4">Acyl-CoA synthases catalyze the initial reaction in fatty acid metabolism, by forming a thioester with CoA. Has some preference toward medium-chain substrates. Plays a role in adipocyte differentiation.</text>
</comment>
<sequence length="629" mass="70001">MTGQRVIYQITLTVIVAFLYPRGVEDVCKRYHDLKQKVCELVAKHSKDSLATGDGPAPQFVQTARQIPTKPVTAISYVHGLSDVPLMPKTVSQCLQDTTHRWPDRDAVVFPKAGIRKTFAQFKQEVGELAAGLLAVGFQRGDRVGMWGPNSYEWILMQFATAQAGIILVAVNPAYQIRELEYALKKVGCKGVVFPSHFKTQNYYDLLLNLCPELERSSAGELKSSRLPDLRTVIVTDTKMPGTFQLSEVFQAGSTRYVEQLHKTERELCCDDPINIQFTSGTTGHPKGVTLSHHNIVNNANLIGHRNGFAWREDARCAVPAPLYHCLASVGGSMVMAIHGTPMVFPSPTFESKATLEAIMSEKCTHLYGTPTMFIDILSQPDFSSYDISCLGGGVMAGSICPPEVMKKAIYDLHMKEIVVAYGSTENSPVVFLGFPHDDYFRKTQTVGAVVPHTEAKIVCTQTGRIVPLNTPGEILVRGYCNMLGYWDDEEKTKETFAPGKWYKTGDIGTLDEYGYCKIVGRSKDMIIRGGENIYPAEIEQFLHTHPKIDEAQVVGIDDERMGEEVCACVRLKEGQECKAEEIRAFCKGKIAHFKIPRYVLFYKAFPLTVSGKVKKFELKEIAKKSLNL</sequence>
<evidence type="ECO:0000256" key="7">
    <source>
        <dbReference type="ARBA" id="ARBA00047319"/>
    </source>
</evidence>
<evidence type="ECO:0000313" key="11">
    <source>
        <dbReference type="EMBL" id="KAJ1129938.1"/>
    </source>
</evidence>
<evidence type="ECO:0000256" key="6">
    <source>
        <dbReference type="ARBA" id="ARBA00039638"/>
    </source>
</evidence>
<evidence type="ECO:0000259" key="9">
    <source>
        <dbReference type="Pfam" id="PF00501"/>
    </source>
</evidence>
<evidence type="ECO:0000313" key="12">
    <source>
        <dbReference type="Proteomes" id="UP001066276"/>
    </source>
</evidence>
<dbReference type="EC" id="6.2.1.2" evidence="5"/>
<comment type="caution">
    <text evidence="11">The sequence shown here is derived from an EMBL/GenBank/DDBJ whole genome shotgun (WGS) entry which is preliminary data.</text>
</comment>
<dbReference type="PROSITE" id="PS00455">
    <property type="entry name" value="AMP_BINDING"/>
    <property type="match status" value="1"/>
</dbReference>